<dbReference type="InterPro" id="IPR000073">
    <property type="entry name" value="AB_hydrolase_1"/>
</dbReference>
<accession>A0A447IA29</accession>
<evidence type="ECO:0000313" key="3">
    <source>
        <dbReference type="Proteomes" id="UP000268844"/>
    </source>
</evidence>
<dbReference type="InterPro" id="IPR050266">
    <property type="entry name" value="AB_hydrolase_sf"/>
</dbReference>
<reference evidence="2 3" key="1">
    <citation type="submission" date="2018-12" db="EMBL/GenBank/DDBJ databases">
        <authorList>
            <person name="Criscuolo A."/>
        </authorList>
    </citation>
    <scope>NUCLEOTIDE SEQUENCE [LARGE SCALE GENOMIC DNA]</scope>
    <source>
        <strain evidence="2">ACIP1116281</strain>
    </source>
</reference>
<sequence length="230" mass="24683">MYQPLLLIPGLRCDSYLYAPLIGRIDAGTAAMVADVSRDDSIAAMASRVLAAAPPRFALAGLSMGGYVVLEIMRQAPDRVTHLALLDTNARPDSDERKVARRAEMALVAAGKSALVSRMGLPGLLAPRHLDTPIAEAVHEMTMRVTPETYYRQQTAIMGRIDSRPFLKDIAVPTLVGVGAEDQLIPLPLSQEMAAAIPGAELVVFPDAGHIPTIENPAAVASAVRDWLRR</sequence>
<organism evidence="2 3">
    <name type="scientific">Devosia equisanguinis</name>
    <dbReference type="NCBI Taxonomy" id="2490941"/>
    <lineage>
        <taxon>Bacteria</taxon>
        <taxon>Pseudomonadati</taxon>
        <taxon>Pseudomonadota</taxon>
        <taxon>Alphaproteobacteria</taxon>
        <taxon>Hyphomicrobiales</taxon>
        <taxon>Devosiaceae</taxon>
        <taxon>Devosia</taxon>
    </lineage>
</organism>
<dbReference type="RefSeq" id="WP_126149957.1">
    <property type="nucleotide sequence ID" value="NZ_JBHTMH010000003.1"/>
</dbReference>
<protein>
    <submittedName>
        <fullName evidence="2">Non-heme bromoperoxidase BpoC</fullName>
        <ecNumber evidence="2">1.11.1.18</ecNumber>
    </submittedName>
</protein>
<dbReference type="SUPFAM" id="SSF53474">
    <property type="entry name" value="alpha/beta-Hydrolases"/>
    <property type="match status" value="1"/>
</dbReference>
<gene>
    <name evidence="2" type="primary">bpoC_1</name>
    <name evidence="2" type="ORF">DEVEQU_01517</name>
</gene>
<evidence type="ECO:0000259" key="1">
    <source>
        <dbReference type="Pfam" id="PF12697"/>
    </source>
</evidence>
<dbReference type="EMBL" id="UZWD01000022">
    <property type="protein sequence ID" value="VDS04382.1"/>
    <property type="molecule type" value="Genomic_DNA"/>
</dbReference>
<dbReference type="GO" id="GO:0019806">
    <property type="term" value="F:bromide peroxidase activity"/>
    <property type="evidence" value="ECO:0007669"/>
    <property type="project" value="UniProtKB-EC"/>
</dbReference>
<evidence type="ECO:0000313" key="2">
    <source>
        <dbReference type="EMBL" id="VDS04382.1"/>
    </source>
</evidence>
<dbReference type="PANTHER" id="PTHR43798">
    <property type="entry name" value="MONOACYLGLYCEROL LIPASE"/>
    <property type="match status" value="1"/>
</dbReference>
<dbReference type="OrthoDB" id="5491135at2"/>
<dbReference type="Proteomes" id="UP000268844">
    <property type="component" value="Unassembled WGS sequence"/>
</dbReference>
<dbReference type="InterPro" id="IPR029058">
    <property type="entry name" value="AB_hydrolase_fold"/>
</dbReference>
<dbReference type="AlphaFoldDB" id="A0A447IA29"/>
<dbReference type="PRINTS" id="PR00111">
    <property type="entry name" value="ABHYDROLASE"/>
</dbReference>
<keyword evidence="2" id="KW-0560">Oxidoreductase</keyword>
<feature type="domain" description="AB hydrolase-1" evidence="1">
    <location>
        <begin position="41"/>
        <end position="223"/>
    </location>
</feature>
<name>A0A447IA29_9HYPH</name>
<keyword evidence="2" id="KW-0575">Peroxidase</keyword>
<dbReference type="Gene3D" id="3.40.50.1820">
    <property type="entry name" value="alpha/beta hydrolase"/>
    <property type="match status" value="1"/>
</dbReference>
<keyword evidence="3" id="KW-1185">Reference proteome</keyword>
<dbReference type="PANTHER" id="PTHR43798:SF29">
    <property type="entry name" value="AB HYDROLASE-1 DOMAIN-CONTAINING PROTEIN"/>
    <property type="match status" value="1"/>
</dbReference>
<dbReference type="Pfam" id="PF12697">
    <property type="entry name" value="Abhydrolase_6"/>
    <property type="match status" value="1"/>
</dbReference>
<proteinExistence type="predicted"/>
<dbReference type="EC" id="1.11.1.18" evidence="2"/>